<organism evidence="7">
    <name type="scientific">uncultured Sphingomonas sp</name>
    <dbReference type="NCBI Taxonomy" id="158754"/>
    <lineage>
        <taxon>Bacteria</taxon>
        <taxon>Pseudomonadati</taxon>
        <taxon>Pseudomonadota</taxon>
        <taxon>Alphaproteobacteria</taxon>
        <taxon>Sphingomonadales</taxon>
        <taxon>Sphingomonadaceae</taxon>
        <taxon>Sphingomonas</taxon>
        <taxon>environmental samples</taxon>
    </lineage>
</organism>
<gene>
    <name evidence="7" type="ORF">AVDCRST_MAG31-1869</name>
</gene>
<dbReference type="InterPro" id="IPR047272">
    <property type="entry name" value="S49_SppA_C"/>
</dbReference>
<dbReference type="GO" id="GO:0006465">
    <property type="term" value="P:signal peptide processing"/>
    <property type="evidence" value="ECO:0007669"/>
    <property type="project" value="InterPro"/>
</dbReference>
<dbReference type="RefSeq" id="WP_294170082.1">
    <property type="nucleotide sequence ID" value="NZ_CADCWA010000150.1"/>
</dbReference>
<dbReference type="InterPro" id="IPR002142">
    <property type="entry name" value="Peptidase_S49"/>
</dbReference>
<feature type="active site" description="Nucleophile" evidence="5">
    <location>
        <position position="391"/>
    </location>
</feature>
<evidence type="ECO:0000256" key="4">
    <source>
        <dbReference type="ARBA" id="ARBA00022825"/>
    </source>
</evidence>
<comment type="similarity">
    <text evidence="1">Belongs to the peptidase S49 family.</text>
</comment>
<keyword evidence="4" id="KW-0720">Serine protease</keyword>
<dbReference type="InterPro" id="IPR047217">
    <property type="entry name" value="S49_SppA_67K_type_N"/>
</dbReference>
<proteinExistence type="inferred from homology"/>
<evidence type="ECO:0000256" key="3">
    <source>
        <dbReference type="ARBA" id="ARBA00022801"/>
    </source>
</evidence>
<dbReference type="GO" id="GO:0016020">
    <property type="term" value="C:membrane"/>
    <property type="evidence" value="ECO:0007669"/>
    <property type="project" value="InterPro"/>
</dbReference>
<evidence type="ECO:0000259" key="6">
    <source>
        <dbReference type="Pfam" id="PF01343"/>
    </source>
</evidence>
<dbReference type="AlphaFoldDB" id="A0A6J4TKT0"/>
<evidence type="ECO:0000256" key="2">
    <source>
        <dbReference type="ARBA" id="ARBA00022670"/>
    </source>
</evidence>
<evidence type="ECO:0000256" key="1">
    <source>
        <dbReference type="ARBA" id="ARBA00008683"/>
    </source>
</evidence>
<dbReference type="PANTHER" id="PTHR33209:SF1">
    <property type="entry name" value="PEPTIDASE S49 DOMAIN-CONTAINING PROTEIN"/>
    <property type="match status" value="1"/>
</dbReference>
<feature type="domain" description="Peptidase S49" evidence="6">
    <location>
        <begin position="124"/>
        <end position="278"/>
    </location>
</feature>
<reference evidence="7" key="1">
    <citation type="submission" date="2020-02" db="EMBL/GenBank/DDBJ databases">
        <authorList>
            <person name="Meier V. D."/>
        </authorList>
    </citation>
    <scope>NUCLEOTIDE SEQUENCE</scope>
    <source>
        <strain evidence="7">AVDCRST_MAG31</strain>
    </source>
</reference>
<dbReference type="SUPFAM" id="SSF52096">
    <property type="entry name" value="ClpP/crotonase"/>
    <property type="match status" value="2"/>
</dbReference>
<dbReference type="InterPro" id="IPR004634">
    <property type="entry name" value="Pept_S49_pIV"/>
</dbReference>
<dbReference type="Gene3D" id="6.20.330.10">
    <property type="match status" value="1"/>
</dbReference>
<accession>A0A6J4TKT0</accession>
<evidence type="ECO:0000256" key="5">
    <source>
        <dbReference type="PIRSR" id="PIRSR001217-1"/>
    </source>
</evidence>
<dbReference type="CDD" id="cd07018">
    <property type="entry name" value="S49_SppA_67K_type"/>
    <property type="match status" value="1"/>
</dbReference>
<feature type="active site" description="Proton donor/acceptor" evidence="5">
    <location>
        <position position="191"/>
    </location>
</feature>
<dbReference type="EMBL" id="CADCWA010000150">
    <property type="protein sequence ID" value="CAA9525232.1"/>
    <property type="molecule type" value="Genomic_DNA"/>
</dbReference>
<evidence type="ECO:0000313" key="7">
    <source>
        <dbReference type="EMBL" id="CAA9525232.1"/>
    </source>
</evidence>
<feature type="domain" description="Peptidase S49" evidence="6">
    <location>
        <begin position="374"/>
        <end position="525"/>
    </location>
</feature>
<dbReference type="CDD" id="cd07023">
    <property type="entry name" value="S49_Sppa_N_C"/>
    <property type="match status" value="1"/>
</dbReference>
<dbReference type="PANTHER" id="PTHR33209">
    <property type="entry name" value="PROTEASE 4"/>
    <property type="match status" value="1"/>
</dbReference>
<dbReference type="PIRSF" id="PIRSF001217">
    <property type="entry name" value="Protease_4_SppA"/>
    <property type="match status" value="1"/>
</dbReference>
<name>A0A6J4TKT0_9SPHN</name>
<keyword evidence="3" id="KW-0378">Hydrolase</keyword>
<keyword evidence="2 7" id="KW-0645">Protease</keyword>
<dbReference type="GO" id="GO:0008236">
    <property type="term" value="F:serine-type peptidase activity"/>
    <property type="evidence" value="ECO:0007669"/>
    <property type="project" value="UniProtKB-KW"/>
</dbReference>
<sequence length="619" mass="64812">MRFAAGIWKLLVGIKDALVLLFMLLFFGLLYLALSARPSPAVGEGVLALELNGSVVEQPTPADPFAAVGGGSTPKEYSLRQLRRALNEAAGDDRVKAVALDLDRFAGGGQTAIAELGEALDGVRRSGKPVLAYATAYGDDAYQLAAHASEVWLNPLGTVALAGPGGNNLYFKGLLDKLGVTANIYRVGTYKSAVEPFTRNDMSPEARANAQELAGSLLETWRDDLRRARPKAAIEPYLRDTAGAVAASGGDFAAAARRAGLVDRVGERRQFEERLAELGGEDERVRGGYRKIPISAYAADRVPQNPGGPIGVVTVAGNIVDGKAPLGTAGGDSIAQAIEKGLRSGRLKALVVRIDSPGGSVTGSERIRQAVLQAKAEGLPVVASMGNVAASGGYWVAAGTDHIMAEPSTVTGSIGVFGILPSFQGSLDKLGIGADGVKTTPLSGEPDLLRGPSPEASRLVQMGVESIYRRFLSLVAQSRGRSPQQIDQIAQGRVWAGGTARQLGLVDSFGGMDEAIAKAAQLAKLGDERGVTYLERPTSWREEVAGLFRDTDDGGETTDAFAGLVVRERTELLAAIHDARTILSGPTLQVRCLECPGVAPAPTAGRDASLLEALLGWLS</sequence>
<dbReference type="NCBIfam" id="TIGR00705">
    <property type="entry name" value="SppA_67K"/>
    <property type="match status" value="1"/>
</dbReference>
<protein>
    <submittedName>
        <fullName evidence="7">Signal peptide peptidase SppA (Protease 4)</fullName>
    </submittedName>
</protein>
<dbReference type="InterPro" id="IPR029045">
    <property type="entry name" value="ClpP/crotonase-like_dom_sf"/>
</dbReference>
<dbReference type="Gene3D" id="3.90.226.10">
    <property type="entry name" value="2-enoyl-CoA Hydratase, Chain A, domain 1"/>
    <property type="match status" value="3"/>
</dbReference>
<dbReference type="Pfam" id="PF01343">
    <property type="entry name" value="Peptidase_S49"/>
    <property type="match status" value="2"/>
</dbReference>